<evidence type="ECO:0000313" key="4">
    <source>
        <dbReference type="Proteomes" id="UP000198703"/>
    </source>
</evidence>
<dbReference type="Pfam" id="PF01497">
    <property type="entry name" value="Peripla_BP_2"/>
    <property type="match status" value="1"/>
</dbReference>
<reference evidence="3 4" key="1">
    <citation type="submission" date="2016-10" db="EMBL/GenBank/DDBJ databases">
        <authorList>
            <person name="de Groot N.N."/>
        </authorList>
    </citation>
    <scope>NUCLEOTIDE SEQUENCE [LARGE SCALE GENOMIC DNA]</scope>
    <source>
        <strain evidence="3 4">DSM 15345</strain>
    </source>
</reference>
<organism evidence="3 4">
    <name type="scientific">Rubrimonas cliftonensis</name>
    <dbReference type="NCBI Taxonomy" id="89524"/>
    <lineage>
        <taxon>Bacteria</taxon>
        <taxon>Pseudomonadati</taxon>
        <taxon>Pseudomonadota</taxon>
        <taxon>Alphaproteobacteria</taxon>
        <taxon>Rhodobacterales</taxon>
        <taxon>Paracoccaceae</taxon>
        <taxon>Rubrimonas</taxon>
    </lineage>
</organism>
<sequence length="281" mass="27901">MSGRMLARAAAAGAMVAVAAVAAAQERLVIAGPGVTEIVFALGAGARVVGVDALSTHPPEADALPDVGYFRRLSAEGLLSLSPDMVLAAESAGPHEILAQLGAAGVGVARIPDADDPDGVPARIDAVATAIGTQAAAGPLIADYRRRLAQARAAVAARPGGARALFVLGMQGGAPVVAGAGTVADAMIREAGAVNAADGFEGFRPMSPEALVGARPDVVLMLPERLKAVGGARALLAEPGFGATPAGREGRVATMEAGLLLRLGPRSADAVAQLAELLAPR</sequence>
<dbReference type="PANTHER" id="PTHR30535:SF4">
    <property type="entry name" value="HEMIN-BINDING PERIPLASMIC PROTEIN HMUT"/>
    <property type="match status" value="1"/>
</dbReference>
<dbReference type="STRING" id="89524.SAMN05444370_11738"/>
<protein>
    <submittedName>
        <fullName evidence="3">Iron complex transport system substrate-binding protein</fullName>
    </submittedName>
</protein>
<keyword evidence="1" id="KW-0732">Signal</keyword>
<dbReference type="InterPro" id="IPR002491">
    <property type="entry name" value="ABC_transptr_periplasmic_BD"/>
</dbReference>
<feature type="chain" id="PRO_5011507775" evidence="1">
    <location>
        <begin position="20"/>
        <end position="281"/>
    </location>
</feature>
<evidence type="ECO:0000256" key="1">
    <source>
        <dbReference type="SAM" id="SignalP"/>
    </source>
</evidence>
<accession>A0A1H4F0Z7</accession>
<gene>
    <name evidence="3" type="ORF">SAMN05444370_11738</name>
</gene>
<dbReference type="RefSeq" id="WP_217632228.1">
    <property type="nucleotide sequence ID" value="NZ_FNQM01000017.1"/>
</dbReference>
<dbReference type="Gene3D" id="3.40.50.1980">
    <property type="entry name" value="Nitrogenase molybdenum iron protein domain"/>
    <property type="match status" value="2"/>
</dbReference>
<name>A0A1H4F0Z7_9RHOB</name>
<dbReference type="PROSITE" id="PS50983">
    <property type="entry name" value="FE_B12_PBP"/>
    <property type="match status" value="1"/>
</dbReference>
<dbReference type="EMBL" id="FNQM01000017">
    <property type="protein sequence ID" value="SEA90620.1"/>
    <property type="molecule type" value="Genomic_DNA"/>
</dbReference>
<keyword evidence="4" id="KW-1185">Reference proteome</keyword>
<feature type="signal peptide" evidence="1">
    <location>
        <begin position="1"/>
        <end position="19"/>
    </location>
</feature>
<evidence type="ECO:0000259" key="2">
    <source>
        <dbReference type="PROSITE" id="PS50983"/>
    </source>
</evidence>
<dbReference type="Proteomes" id="UP000198703">
    <property type="component" value="Unassembled WGS sequence"/>
</dbReference>
<proteinExistence type="predicted"/>
<dbReference type="InterPro" id="IPR050902">
    <property type="entry name" value="ABC_Transporter_SBP"/>
</dbReference>
<feature type="domain" description="Fe/B12 periplasmic-binding" evidence="2">
    <location>
        <begin position="27"/>
        <end position="281"/>
    </location>
</feature>
<dbReference type="AlphaFoldDB" id="A0A1H4F0Z7"/>
<dbReference type="PANTHER" id="PTHR30535">
    <property type="entry name" value="VITAMIN B12-BINDING PROTEIN"/>
    <property type="match status" value="1"/>
</dbReference>
<dbReference type="SUPFAM" id="SSF53807">
    <property type="entry name" value="Helical backbone' metal receptor"/>
    <property type="match status" value="1"/>
</dbReference>
<evidence type="ECO:0000313" key="3">
    <source>
        <dbReference type="EMBL" id="SEA90620.1"/>
    </source>
</evidence>